<feature type="domain" description="CTLH" evidence="2">
    <location>
        <begin position="161"/>
        <end position="228"/>
    </location>
</feature>
<dbReference type="InterPro" id="IPR050618">
    <property type="entry name" value="Ubq-SigPath_Reg"/>
</dbReference>
<dbReference type="Proteomes" id="UP000723463">
    <property type="component" value="Unassembled WGS sequence"/>
</dbReference>
<feature type="region of interest" description="Disordered" evidence="1">
    <location>
        <begin position="51"/>
        <end position="137"/>
    </location>
</feature>
<protein>
    <submittedName>
        <fullName evidence="3">Ran-binding protein 9</fullName>
    </submittedName>
</protein>
<name>A0A9P6K0H5_9FUNG</name>
<comment type="caution">
    <text evidence="3">The sequence shown here is derived from an EMBL/GenBank/DDBJ whole genome shotgun (WGS) entry which is preliminary data.</text>
</comment>
<dbReference type="PROSITE" id="PS50897">
    <property type="entry name" value="CTLH"/>
    <property type="match status" value="1"/>
</dbReference>
<reference evidence="3" key="1">
    <citation type="journal article" date="2020" name="Fungal Divers.">
        <title>Resolving the Mortierellaceae phylogeny through synthesis of multi-gene phylogenetics and phylogenomics.</title>
        <authorList>
            <person name="Vandepol N."/>
            <person name="Liber J."/>
            <person name="Desiro A."/>
            <person name="Na H."/>
            <person name="Kennedy M."/>
            <person name="Barry K."/>
            <person name="Grigoriev I.V."/>
            <person name="Miller A.N."/>
            <person name="O'Donnell K."/>
            <person name="Stajich J.E."/>
            <person name="Bonito G."/>
        </authorList>
    </citation>
    <scope>NUCLEOTIDE SEQUENCE</scope>
    <source>
        <strain evidence="3">NRRL 2591</strain>
    </source>
</reference>
<proteinExistence type="predicted"/>
<organism evidence="3 4">
    <name type="scientific">Mortierella hygrophila</name>
    <dbReference type="NCBI Taxonomy" id="979708"/>
    <lineage>
        <taxon>Eukaryota</taxon>
        <taxon>Fungi</taxon>
        <taxon>Fungi incertae sedis</taxon>
        <taxon>Mucoromycota</taxon>
        <taxon>Mortierellomycotina</taxon>
        <taxon>Mortierellomycetes</taxon>
        <taxon>Mortierellales</taxon>
        <taxon>Mortierellaceae</taxon>
        <taxon>Mortierella</taxon>
    </lineage>
</organism>
<dbReference type="SMART" id="SM00668">
    <property type="entry name" value="CTLH"/>
    <property type="match status" value="1"/>
</dbReference>
<dbReference type="PROSITE" id="PS50896">
    <property type="entry name" value="LISH"/>
    <property type="match status" value="1"/>
</dbReference>
<dbReference type="PANTHER" id="PTHR12864">
    <property type="entry name" value="RAN BINDING PROTEIN 9-RELATED"/>
    <property type="match status" value="1"/>
</dbReference>
<evidence type="ECO:0000313" key="3">
    <source>
        <dbReference type="EMBL" id="KAF9540578.1"/>
    </source>
</evidence>
<evidence type="ECO:0000313" key="4">
    <source>
        <dbReference type="Proteomes" id="UP000723463"/>
    </source>
</evidence>
<dbReference type="AlphaFoldDB" id="A0A9P6K0H5"/>
<feature type="compositionally biased region" description="Low complexity" evidence="1">
    <location>
        <begin position="60"/>
        <end position="74"/>
    </location>
</feature>
<dbReference type="Pfam" id="PF10607">
    <property type="entry name" value="CTLH"/>
    <property type="match status" value="1"/>
</dbReference>
<evidence type="ECO:0000259" key="2">
    <source>
        <dbReference type="PROSITE" id="PS50897"/>
    </source>
</evidence>
<feature type="compositionally biased region" description="Low complexity" evidence="1">
    <location>
        <begin position="330"/>
        <end position="345"/>
    </location>
</feature>
<accession>A0A9P6K0H5</accession>
<dbReference type="InterPro" id="IPR024964">
    <property type="entry name" value="CTLH/CRA"/>
</dbReference>
<dbReference type="EMBL" id="JAAAXW010000195">
    <property type="protein sequence ID" value="KAF9540578.1"/>
    <property type="molecule type" value="Genomic_DNA"/>
</dbReference>
<dbReference type="InterPro" id="IPR006595">
    <property type="entry name" value="CTLH_C"/>
</dbReference>
<evidence type="ECO:0000256" key="1">
    <source>
        <dbReference type="SAM" id="MobiDB-lite"/>
    </source>
</evidence>
<feature type="region of interest" description="Disordered" evidence="1">
    <location>
        <begin position="313"/>
        <end position="346"/>
    </location>
</feature>
<gene>
    <name evidence="3" type="primary">RANBP9</name>
    <name evidence="3" type="ORF">EC957_003968</name>
</gene>
<dbReference type="InterPro" id="IPR006594">
    <property type="entry name" value="LisH"/>
</dbReference>
<sequence>MDLDSEIQSSNKFDIANPRQLVLDYLLHNCYGETARAFMKDDLDAVKDSSDFTANGRKNGSGASATNGASSAAAMPQGGAMTRNASSESNNNINNIDNDDIHHRRARHPASLMMGTEKEELDQEGDSPMGESYLDTTDSLSTSTFTADKAHALHIDEQLKNLETRKAIRSLISMGDIGPAMDMCNAAFPGVLSIDPHSPLTTPSSIHMNFKLQCQKFIEIVRLGPERGSDALMFAQQVLSDFTRLDPLGKDKYIKHMEEIGTVIAFNNPEDSPNSHHLKQEARDHLADIMNSAVLGTGKMAIIIVPGGVELNEQRGNGKGYSDRDKDELTSQSTSNTNNNSGNHNHLYIIANNTTNLDSA</sequence>
<keyword evidence="4" id="KW-1185">Reference proteome</keyword>